<evidence type="ECO:0000313" key="3">
    <source>
        <dbReference type="Proteomes" id="UP000033699"/>
    </source>
</evidence>
<dbReference type="EMBL" id="JZKH01000081">
    <property type="protein sequence ID" value="KJS59039.1"/>
    <property type="molecule type" value="Genomic_DNA"/>
</dbReference>
<comment type="caution">
    <text evidence="2">The sequence shown here is derived from an EMBL/GenBank/DDBJ whole genome shotgun (WGS) entry which is preliminary data.</text>
</comment>
<reference evidence="2 3" key="1">
    <citation type="submission" date="2015-02" db="EMBL/GenBank/DDBJ databases">
        <authorList>
            <person name="Ju K.-S."/>
            <person name="Doroghazi J.R."/>
            <person name="Metcalf W."/>
        </authorList>
    </citation>
    <scope>NUCLEOTIDE SEQUENCE [LARGE SCALE GENOMIC DNA]</scope>
    <source>
        <strain evidence="2 3">ATCC 31215</strain>
    </source>
</reference>
<feature type="compositionally biased region" description="Pro residues" evidence="1">
    <location>
        <begin position="24"/>
        <end position="37"/>
    </location>
</feature>
<dbReference type="PATRIC" id="fig|359131.3.peg.7404"/>
<name>A0A0F2T743_STRR3</name>
<gene>
    <name evidence="2" type="ORF">VM95_29515</name>
</gene>
<dbReference type="Proteomes" id="UP000033699">
    <property type="component" value="Unassembled WGS sequence"/>
</dbReference>
<proteinExistence type="predicted"/>
<dbReference type="AlphaFoldDB" id="A0A0F2T743"/>
<organism evidence="2 3">
    <name type="scientific">Streptomyces rubellomurinus (strain ATCC 31215)</name>
    <dbReference type="NCBI Taxonomy" id="359131"/>
    <lineage>
        <taxon>Bacteria</taxon>
        <taxon>Bacillati</taxon>
        <taxon>Actinomycetota</taxon>
        <taxon>Actinomycetes</taxon>
        <taxon>Kitasatosporales</taxon>
        <taxon>Streptomycetaceae</taxon>
        <taxon>Streptomyces</taxon>
    </lineage>
</organism>
<keyword evidence="3" id="KW-1185">Reference proteome</keyword>
<sequence length="116" mass="12084">MRNPSRWPRSFASPPGGGPCAVPRVPPRAVPGRPVCPAPGRASPDFPGAACAPWRPHCVGRGRGRGGCRVRRRGGTVAWRCGRGRGGSTSGWGGCERMGPGRPRSAPVARREPVAA</sequence>
<protein>
    <submittedName>
        <fullName evidence="2">Uncharacterized protein</fullName>
    </submittedName>
</protein>
<accession>A0A0F2T743</accession>
<feature type="region of interest" description="Disordered" evidence="1">
    <location>
        <begin position="80"/>
        <end position="116"/>
    </location>
</feature>
<feature type="compositionally biased region" description="Gly residues" evidence="1">
    <location>
        <begin position="84"/>
        <end position="96"/>
    </location>
</feature>
<evidence type="ECO:0000256" key="1">
    <source>
        <dbReference type="SAM" id="MobiDB-lite"/>
    </source>
</evidence>
<feature type="region of interest" description="Disordered" evidence="1">
    <location>
        <begin position="1"/>
        <end position="42"/>
    </location>
</feature>
<evidence type="ECO:0000313" key="2">
    <source>
        <dbReference type="EMBL" id="KJS59039.1"/>
    </source>
</evidence>